<keyword evidence="3" id="KW-0479">Metal-binding</keyword>
<protein>
    <recommendedName>
        <fullName evidence="6">Peptidase M14 domain-containing protein</fullName>
    </recommendedName>
</protein>
<keyword evidence="4" id="KW-0862">Zinc</keyword>
<dbReference type="Gene3D" id="3.40.630.10">
    <property type="entry name" value="Zn peptidases"/>
    <property type="match status" value="1"/>
</dbReference>
<evidence type="ECO:0000256" key="5">
    <source>
        <dbReference type="SAM" id="Phobius"/>
    </source>
</evidence>
<reference evidence="7" key="1">
    <citation type="journal article" date="2020" name="Nature">
        <title>Giant virus diversity and host interactions through global metagenomics.</title>
        <authorList>
            <person name="Schulz F."/>
            <person name="Roux S."/>
            <person name="Paez-Espino D."/>
            <person name="Jungbluth S."/>
            <person name="Walsh D.A."/>
            <person name="Denef V.J."/>
            <person name="McMahon K.D."/>
            <person name="Konstantinidis K.T."/>
            <person name="Eloe-Fadrosh E.A."/>
            <person name="Kyrpides N.C."/>
            <person name="Woyke T."/>
        </authorList>
    </citation>
    <scope>NUCLEOTIDE SEQUENCE</scope>
    <source>
        <strain evidence="7">GVMAG-M-3300025138-11</strain>
    </source>
</reference>
<evidence type="ECO:0000313" key="7">
    <source>
        <dbReference type="EMBL" id="QHT97224.1"/>
    </source>
</evidence>
<dbReference type="PROSITE" id="PS00133">
    <property type="entry name" value="CARBOXYPEPT_ZN_2"/>
    <property type="match status" value="1"/>
</dbReference>
<dbReference type="SMART" id="SM00631">
    <property type="entry name" value="Zn_pept"/>
    <property type="match status" value="1"/>
</dbReference>
<keyword evidence="5" id="KW-1133">Transmembrane helix</keyword>
<dbReference type="PANTHER" id="PTHR11532:SF57">
    <property type="entry name" value="CARBOXYPEPTIDASE D, B"/>
    <property type="match status" value="1"/>
</dbReference>
<dbReference type="GO" id="GO:0016485">
    <property type="term" value="P:protein processing"/>
    <property type="evidence" value="ECO:0007669"/>
    <property type="project" value="TreeGrafter"/>
</dbReference>
<organism evidence="7">
    <name type="scientific">viral metagenome</name>
    <dbReference type="NCBI Taxonomy" id="1070528"/>
    <lineage>
        <taxon>unclassified sequences</taxon>
        <taxon>metagenomes</taxon>
        <taxon>organismal metagenomes</taxon>
    </lineage>
</organism>
<feature type="domain" description="Peptidase M14" evidence="6">
    <location>
        <begin position="99"/>
        <end position="373"/>
    </location>
</feature>
<dbReference type="EMBL" id="MN740273">
    <property type="protein sequence ID" value="QHT97224.1"/>
    <property type="molecule type" value="Genomic_DNA"/>
</dbReference>
<comment type="cofactor">
    <cofactor evidence="1">
        <name>Zn(2+)</name>
        <dbReference type="ChEBI" id="CHEBI:29105"/>
    </cofactor>
</comment>
<dbReference type="Pfam" id="PF00246">
    <property type="entry name" value="Peptidase_M14"/>
    <property type="match status" value="1"/>
</dbReference>
<evidence type="ECO:0000256" key="4">
    <source>
        <dbReference type="ARBA" id="ARBA00022833"/>
    </source>
</evidence>
<dbReference type="InterPro" id="IPR000834">
    <property type="entry name" value="Peptidase_M14"/>
</dbReference>
<sequence>MNFFFSRHNILFIYIFKLIYIYLYYLMEQYIIFDINIEKVKKKNYKLDIDYCSSNLNEISVYTESQEYKKIKNDGFNIEKVKNEVIVSQKNNLKTKLGSYHHQKDLKNFILNLKRKYNYIFDYEIIGKTKENREIFMTQVTLFKNTKYKPVFLLIANIHGDETIGREISLYLMNYLCVEYNRNPDIKKIVDNFRIYILPSLNPDGFERKLFGRWSPSRYNSNGIDLNRNFPDQFKTNNIQRELEVEAIMNWSKKNQVHLSLSIHGGTLVVNYPYDGPKTGVYSKCPHDNYFKYLSKEYIKYNSELKKSNFKNSMTNGSEWYAVFGGMQDWRYVYKDGYELTLELSKKKVVKEEDIYKYWLYNRNSLINYLKLLHTGLEGLLTLKDIKEKVILKNLDDNYITKIKPNKYFFEPLKPGNYKIIYQNINRTFYIEKNIRYKLFFNESSDKSFQLTKNILKSSFNRKNKCVIL</sequence>
<comment type="similarity">
    <text evidence="2">Belongs to the peptidase M14 family.</text>
</comment>
<accession>A0A6C0IV95</accession>
<dbReference type="PRINTS" id="PR00765">
    <property type="entry name" value="CRBOXYPTASEA"/>
</dbReference>
<dbReference type="GO" id="GO:0005615">
    <property type="term" value="C:extracellular space"/>
    <property type="evidence" value="ECO:0007669"/>
    <property type="project" value="TreeGrafter"/>
</dbReference>
<keyword evidence="5" id="KW-0472">Membrane</keyword>
<dbReference type="InterPro" id="IPR057246">
    <property type="entry name" value="CARBOXYPEPT_ZN_1"/>
</dbReference>
<dbReference type="AlphaFoldDB" id="A0A6C0IV95"/>
<dbReference type="GO" id="GO:0008270">
    <property type="term" value="F:zinc ion binding"/>
    <property type="evidence" value="ECO:0007669"/>
    <property type="project" value="InterPro"/>
</dbReference>
<feature type="transmembrane region" description="Helical" evidence="5">
    <location>
        <begin position="9"/>
        <end position="27"/>
    </location>
</feature>
<dbReference type="GO" id="GO:0006518">
    <property type="term" value="P:peptide metabolic process"/>
    <property type="evidence" value="ECO:0007669"/>
    <property type="project" value="TreeGrafter"/>
</dbReference>
<proteinExistence type="inferred from homology"/>
<dbReference type="InterPro" id="IPR057247">
    <property type="entry name" value="CARBOXYPEPT_ZN_2"/>
</dbReference>
<dbReference type="PROSITE" id="PS00132">
    <property type="entry name" value="CARBOXYPEPT_ZN_1"/>
    <property type="match status" value="1"/>
</dbReference>
<name>A0A6C0IV95_9ZZZZ</name>
<dbReference type="PROSITE" id="PS52035">
    <property type="entry name" value="PEPTIDASE_M14"/>
    <property type="match status" value="1"/>
</dbReference>
<evidence type="ECO:0000256" key="1">
    <source>
        <dbReference type="ARBA" id="ARBA00001947"/>
    </source>
</evidence>
<evidence type="ECO:0000256" key="2">
    <source>
        <dbReference type="ARBA" id="ARBA00005988"/>
    </source>
</evidence>
<dbReference type="InterPro" id="IPR050753">
    <property type="entry name" value="Peptidase_M14_domain"/>
</dbReference>
<dbReference type="SUPFAM" id="SSF53187">
    <property type="entry name" value="Zn-dependent exopeptidases"/>
    <property type="match status" value="1"/>
</dbReference>
<dbReference type="GO" id="GO:0004181">
    <property type="term" value="F:metallocarboxypeptidase activity"/>
    <property type="evidence" value="ECO:0007669"/>
    <property type="project" value="InterPro"/>
</dbReference>
<evidence type="ECO:0000256" key="3">
    <source>
        <dbReference type="ARBA" id="ARBA00022723"/>
    </source>
</evidence>
<dbReference type="PANTHER" id="PTHR11532">
    <property type="entry name" value="PROTEASE M14 CARBOXYPEPTIDASE"/>
    <property type="match status" value="1"/>
</dbReference>
<evidence type="ECO:0000259" key="6">
    <source>
        <dbReference type="PROSITE" id="PS52035"/>
    </source>
</evidence>
<keyword evidence="5" id="KW-0812">Transmembrane</keyword>